<dbReference type="EMBL" id="BAVS01000009">
    <property type="protein sequence ID" value="GAE93090.1"/>
    <property type="molecule type" value="Genomic_DNA"/>
</dbReference>
<dbReference type="InterPro" id="IPR007499">
    <property type="entry name" value="ERF_bacteria_virus"/>
</dbReference>
<organism evidence="2 3">
    <name type="scientific">Gracilibacillus boraciitolerans JCM 21714</name>
    <dbReference type="NCBI Taxonomy" id="1298598"/>
    <lineage>
        <taxon>Bacteria</taxon>
        <taxon>Bacillati</taxon>
        <taxon>Bacillota</taxon>
        <taxon>Bacilli</taxon>
        <taxon>Bacillales</taxon>
        <taxon>Bacillaceae</taxon>
        <taxon>Gracilibacillus</taxon>
    </lineage>
</organism>
<evidence type="ECO:0000313" key="3">
    <source>
        <dbReference type="Proteomes" id="UP000019102"/>
    </source>
</evidence>
<dbReference type="RefSeq" id="WP_052000465.1">
    <property type="nucleotide sequence ID" value="NZ_BAVS01000009.1"/>
</dbReference>
<gene>
    <name evidence="2" type="ORF">JCM21714_2127</name>
</gene>
<name>W4VI57_9BACI</name>
<evidence type="ECO:0000313" key="2">
    <source>
        <dbReference type="EMBL" id="GAE93090.1"/>
    </source>
</evidence>
<feature type="region of interest" description="Disordered" evidence="1">
    <location>
        <begin position="145"/>
        <end position="180"/>
    </location>
</feature>
<sequence length="254" mass="27541">MQNQTVEGKKELYAALVKVIGEMQTLTNSADNPFTNSKYTPLADILDTIRPALSNHGLAIMLNPSTRTETQQTADPNGVIAAIEKQFVKITPIIIHESGETLQMESLELPIVVGHKMNDSQAVGSAISYGRRYILTSLLGIASKDDDGNQQAPSYSQQQQPIQPNNQPPQQQQTQPQENVFSAEATLTSKQKGKSGSGVEYIECQLANDQGQVLQVFAKDPDVVKLVDGLAVNSKSTFKIKQDSNFNSIIGLGA</sequence>
<keyword evidence="3" id="KW-1185">Reference proteome</keyword>
<protein>
    <submittedName>
        <fullName evidence="2">Phage-associated recombinase</fullName>
    </submittedName>
</protein>
<dbReference type="OrthoDB" id="149299at2"/>
<dbReference type="AlphaFoldDB" id="W4VI57"/>
<accession>W4VI57</accession>
<reference evidence="2 3" key="1">
    <citation type="journal article" date="2014" name="Genome Announc.">
        <title>Draft Genome Sequence of the Boron-Tolerant and Moderately Halotolerant Bacterium Gracilibacillus boraciitolerans JCM 21714T.</title>
        <authorList>
            <person name="Ahmed I."/>
            <person name="Oshima K."/>
            <person name="Suda W."/>
            <person name="Kitamura K."/>
            <person name="Iida T."/>
            <person name="Ohmori Y."/>
            <person name="Fujiwara T."/>
            <person name="Hattori M."/>
            <person name="Ohkuma M."/>
        </authorList>
    </citation>
    <scope>NUCLEOTIDE SEQUENCE [LARGE SCALE GENOMIC DNA]</scope>
    <source>
        <strain evidence="2 3">JCM 21714</strain>
    </source>
</reference>
<dbReference type="Proteomes" id="UP000019102">
    <property type="component" value="Unassembled WGS sequence"/>
</dbReference>
<evidence type="ECO:0000256" key="1">
    <source>
        <dbReference type="SAM" id="MobiDB-lite"/>
    </source>
</evidence>
<dbReference type="Pfam" id="PF04404">
    <property type="entry name" value="ERF"/>
    <property type="match status" value="1"/>
</dbReference>
<proteinExistence type="predicted"/>
<feature type="compositionally biased region" description="Low complexity" evidence="1">
    <location>
        <begin position="149"/>
        <end position="177"/>
    </location>
</feature>
<comment type="caution">
    <text evidence="2">The sequence shown here is derived from an EMBL/GenBank/DDBJ whole genome shotgun (WGS) entry which is preliminary data.</text>
</comment>
<dbReference type="STRING" id="1298598.JCM21714_2127"/>